<keyword evidence="1" id="KW-0732">Signal</keyword>
<organism evidence="2">
    <name type="scientific">Cacopsylla melanoneura</name>
    <dbReference type="NCBI Taxonomy" id="428564"/>
    <lineage>
        <taxon>Eukaryota</taxon>
        <taxon>Metazoa</taxon>
        <taxon>Ecdysozoa</taxon>
        <taxon>Arthropoda</taxon>
        <taxon>Hexapoda</taxon>
        <taxon>Insecta</taxon>
        <taxon>Pterygota</taxon>
        <taxon>Neoptera</taxon>
        <taxon>Paraneoptera</taxon>
        <taxon>Hemiptera</taxon>
        <taxon>Sternorrhyncha</taxon>
        <taxon>Psylloidea</taxon>
        <taxon>Psyllidae</taxon>
        <taxon>Psyllinae</taxon>
        <taxon>Cacopsylla</taxon>
    </lineage>
</organism>
<dbReference type="EMBL" id="HBUF01537890">
    <property type="protein sequence ID" value="CAG6753977.1"/>
    <property type="molecule type" value="Transcribed_RNA"/>
</dbReference>
<reference evidence="2" key="1">
    <citation type="submission" date="2021-05" db="EMBL/GenBank/DDBJ databases">
        <authorList>
            <person name="Alioto T."/>
            <person name="Alioto T."/>
            <person name="Gomez Garrido J."/>
        </authorList>
    </citation>
    <scope>NUCLEOTIDE SEQUENCE</scope>
</reference>
<evidence type="ECO:0000313" key="2">
    <source>
        <dbReference type="EMBL" id="CAG6753977.1"/>
    </source>
</evidence>
<feature type="signal peptide" evidence="1">
    <location>
        <begin position="1"/>
        <end position="20"/>
    </location>
</feature>
<dbReference type="EMBL" id="HBUF01537886">
    <property type="protein sequence ID" value="CAG6753935.1"/>
    <property type="molecule type" value="Transcribed_RNA"/>
</dbReference>
<proteinExistence type="predicted"/>
<name>A0A8D8ZV87_9HEMI</name>
<evidence type="ECO:0000256" key="1">
    <source>
        <dbReference type="SAM" id="SignalP"/>
    </source>
</evidence>
<sequence>MFNGIILGLVLASVGTPVNVETLRAECTPRPPRPGSPHAKQIVRVHVLIHAKLMEPTGAPTPAPGELKECLEWGTGAEELSECGAWVTMERVGELFWTTWVEPTTSRLETFLPILVKEVSLLLVTQDLVGFCNFFEFLFSFFSFVFVRMIFECKFPVSFLDLIVCGALVQAQCGVVVLTHDVRRVSHKRRLQNNLFQTRILLEVTT</sequence>
<accession>A0A8D8ZV87</accession>
<feature type="chain" id="PRO_5036262767" evidence="1">
    <location>
        <begin position="21"/>
        <end position="206"/>
    </location>
</feature>
<dbReference type="AlphaFoldDB" id="A0A8D8ZV87"/>
<protein>
    <submittedName>
        <fullName evidence="2">Uncharacterized protein</fullName>
    </submittedName>
</protein>